<evidence type="ECO:0000256" key="9">
    <source>
        <dbReference type="ARBA" id="ARBA00031306"/>
    </source>
</evidence>
<evidence type="ECO:0000256" key="3">
    <source>
        <dbReference type="ARBA" id="ARBA00016337"/>
    </source>
</evidence>
<evidence type="ECO:0000256" key="1">
    <source>
        <dbReference type="ARBA" id="ARBA00001946"/>
    </source>
</evidence>
<evidence type="ECO:0000256" key="8">
    <source>
        <dbReference type="ARBA" id="ARBA00022842"/>
    </source>
</evidence>
<keyword evidence="4" id="KW-0285">Flavoprotein</keyword>
<keyword evidence="5" id="KW-0808">Transferase</keyword>
<dbReference type="Gene3D" id="3.10.520.10">
    <property type="entry name" value="ApbE-like domains"/>
    <property type="match status" value="1"/>
</dbReference>
<evidence type="ECO:0000256" key="6">
    <source>
        <dbReference type="ARBA" id="ARBA00022723"/>
    </source>
</evidence>
<evidence type="ECO:0000256" key="5">
    <source>
        <dbReference type="ARBA" id="ARBA00022679"/>
    </source>
</evidence>
<dbReference type="AlphaFoldDB" id="A0A399RI45"/>
<feature type="signal peptide" evidence="11">
    <location>
        <begin position="1"/>
        <end position="17"/>
    </location>
</feature>
<dbReference type="PANTHER" id="PTHR30040:SF2">
    <property type="entry name" value="FAD:PROTEIN FMN TRANSFERASE"/>
    <property type="match status" value="1"/>
</dbReference>
<keyword evidence="13" id="KW-1185">Reference proteome</keyword>
<dbReference type="OrthoDB" id="195316at2"/>
<dbReference type="EMBL" id="QWGA01000003">
    <property type="protein sequence ID" value="RIJ31316.1"/>
    <property type="molecule type" value="Genomic_DNA"/>
</dbReference>
<dbReference type="Proteomes" id="UP000265845">
    <property type="component" value="Unassembled WGS sequence"/>
</dbReference>
<evidence type="ECO:0000256" key="2">
    <source>
        <dbReference type="ARBA" id="ARBA00011955"/>
    </source>
</evidence>
<protein>
    <recommendedName>
        <fullName evidence="3">FAD:protein FMN transferase</fullName>
        <ecNumber evidence="2">2.7.1.180</ecNumber>
    </recommendedName>
    <alternativeName>
        <fullName evidence="9">Flavin transferase</fullName>
    </alternativeName>
</protein>
<comment type="cofactor">
    <cofactor evidence="1">
        <name>Mg(2+)</name>
        <dbReference type="ChEBI" id="CHEBI:18420"/>
    </cofactor>
</comment>
<keyword evidence="11" id="KW-0732">Signal</keyword>
<proteinExistence type="predicted"/>
<evidence type="ECO:0000256" key="10">
    <source>
        <dbReference type="ARBA" id="ARBA00048540"/>
    </source>
</evidence>
<dbReference type="Gene3D" id="2.60.40.4070">
    <property type="match status" value="1"/>
</dbReference>
<gene>
    <name evidence="12" type="ORF">D1222_03380</name>
</gene>
<dbReference type="Pfam" id="PF10029">
    <property type="entry name" value="DUF2271"/>
    <property type="match status" value="1"/>
</dbReference>
<dbReference type="InterPro" id="IPR014469">
    <property type="entry name" value="DUF2271"/>
</dbReference>
<keyword evidence="7" id="KW-0274">FAD</keyword>
<name>A0A399RI45_9PROT</name>
<organism evidence="12 13">
    <name type="scientific">Henriciella algicola</name>
    <dbReference type="NCBI Taxonomy" id="1608422"/>
    <lineage>
        <taxon>Bacteria</taxon>
        <taxon>Pseudomonadati</taxon>
        <taxon>Pseudomonadota</taxon>
        <taxon>Alphaproteobacteria</taxon>
        <taxon>Hyphomonadales</taxon>
        <taxon>Hyphomonadaceae</taxon>
        <taxon>Henriciella</taxon>
    </lineage>
</organism>
<keyword evidence="8" id="KW-0460">Magnesium</keyword>
<comment type="caution">
    <text evidence="12">The sequence shown here is derived from an EMBL/GenBank/DDBJ whole genome shotgun (WGS) entry which is preliminary data.</text>
</comment>
<comment type="catalytic activity">
    <reaction evidence="10">
        <text>L-threonyl-[protein] + FAD = FMN-L-threonyl-[protein] + AMP + H(+)</text>
        <dbReference type="Rhea" id="RHEA:36847"/>
        <dbReference type="Rhea" id="RHEA-COMP:11060"/>
        <dbReference type="Rhea" id="RHEA-COMP:11061"/>
        <dbReference type="ChEBI" id="CHEBI:15378"/>
        <dbReference type="ChEBI" id="CHEBI:30013"/>
        <dbReference type="ChEBI" id="CHEBI:57692"/>
        <dbReference type="ChEBI" id="CHEBI:74257"/>
        <dbReference type="ChEBI" id="CHEBI:456215"/>
        <dbReference type="EC" id="2.7.1.180"/>
    </reaction>
</comment>
<accession>A0A399RI45</accession>
<dbReference type="InterPro" id="IPR003374">
    <property type="entry name" value="ApbE-like_sf"/>
</dbReference>
<keyword evidence="6" id="KW-0479">Metal-binding</keyword>
<dbReference type="InterPro" id="IPR024932">
    <property type="entry name" value="ApbE"/>
</dbReference>
<dbReference type="PANTHER" id="PTHR30040">
    <property type="entry name" value="THIAMINE BIOSYNTHESIS LIPOPROTEIN APBE"/>
    <property type="match status" value="1"/>
</dbReference>
<evidence type="ECO:0000256" key="4">
    <source>
        <dbReference type="ARBA" id="ARBA00022630"/>
    </source>
</evidence>
<sequence>MFRHAIICLLFSGLSSASLLSPAEAEPFKRHHERILGTSLDLVIMAPTASDADAAEAAALDEIERLDLVFSLYRASELTALNAKASSSVSSDMLTVLSRCETYMDETGNAFSCRIGSLLKTWAEAEASGVAPDRPSLRIMAGQIKRANVRLDDPAGTVERPSSVLFDLNALAKGYVLDAALEAARQASPDISGMLVNIGGDIRTWGEGPDAGKWRIAVTSSSQIGDGASAPGQMMLIDEGAVATSAQGLRDREIGGQFFGHVLSPADGWPVEEVFSASVYAPKAMDADALATALMVMGIKDGLAYIETMDSVEAEIVTYDGRRHASSGWSQFSTGETSPIPDPEADKYSFEIDFEIPSKSVAAYERPYVAVWIADERRNLVRVLMLAGDESRWMEENYYWYRRFARKAGSLVDAVAGPTRRPGEYELQWDRLDDDGAPVPNGNYVLHIEASREHGGHQHESLAFSLADEPFTLTAEAGEELGETTVSFAVK</sequence>
<reference evidence="12 13" key="1">
    <citation type="submission" date="2018-08" db="EMBL/GenBank/DDBJ databases">
        <title>Henriciella mobilis sp. nov., isolated from seawater.</title>
        <authorList>
            <person name="Cheng H."/>
            <person name="Wu Y.-H."/>
            <person name="Xu X.-W."/>
            <person name="Guo L.-L."/>
        </authorList>
    </citation>
    <scope>NUCLEOTIDE SEQUENCE [LARGE SCALE GENOMIC DNA]</scope>
    <source>
        <strain evidence="12 13">CCUG67844</strain>
    </source>
</reference>
<dbReference type="Pfam" id="PF02424">
    <property type="entry name" value="ApbE"/>
    <property type="match status" value="1"/>
</dbReference>
<evidence type="ECO:0000313" key="13">
    <source>
        <dbReference type="Proteomes" id="UP000265845"/>
    </source>
</evidence>
<dbReference type="EC" id="2.7.1.180" evidence="2"/>
<evidence type="ECO:0000256" key="7">
    <source>
        <dbReference type="ARBA" id="ARBA00022827"/>
    </source>
</evidence>
<evidence type="ECO:0000313" key="12">
    <source>
        <dbReference type="EMBL" id="RIJ31316.1"/>
    </source>
</evidence>
<dbReference type="SUPFAM" id="SSF143631">
    <property type="entry name" value="ApbE-like"/>
    <property type="match status" value="1"/>
</dbReference>
<dbReference type="GO" id="GO:0016740">
    <property type="term" value="F:transferase activity"/>
    <property type="evidence" value="ECO:0007669"/>
    <property type="project" value="UniProtKB-KW"/>
</dbReference>
<feature type="chain" id="PRO_5039929008" description="FAD:protein FMN transferase" evidence="11">
    <location>
        <begin position="18"/>
        <end position="491"/>
    </location>
</feature>
<evidence type="ECO:0000256" key="11">
    <source>
        <dbReference type="SAM" id="SignalP"/>
    </source>
</evidence>
<dbReference type="GO" id="GO:0046872">
    <property type="term" value="F:metal ion binding"/>
    <property type="evidence" value="ECO:0007669"/>
    <property type="project" value="UniProtKB-KW"/>
</dbReference>